<dbReference type="Proteomes" id="UP000294292">
    <property type="component" value="Chromosome"/>
</dbReference>
<evidence type="ECO:0000256" key="4">
    <source>
        <dbReference type="ARBA" id="ARBA00012546"/>
    </source>
</evidence>
<evidence type="ECO:0000256" key="7">
    <source>
        <dbReference type="HAMAP-Rule" id="MF_00675"/>
    </source>
</evidence>
<reference evidence="8 9" key="1">
    <citation type="submission" date="2019-03" db="EMBL/GenBank/DDBJ databases">
        <title>Complete genome sequence of Paenisporosarcina antarctica CGMCC 1.6503T.</title>
        <authorList>
            <person name="Rong J.-C."/>
            <person name="Chi N.-Y."/>
            <person name="Zhang Q.-F."/>
        </authorList>
    </citation>
    <scope>NUCLEOTIDE SEQUENCE [LARGE SCALE GENOMIC DNA]</scope>
    <source>
        <strain evidence="8 9">CGMCC 1.6503</strain>
    </source>
</reference>
<evidence type="ECO:0000256" key="2">
    <source>
        <dbReference type="ARBA" id="ARBA00004892"/>
    </source>
</evidence>
<evidence type="ECO:0000256" key="3">
    <source>
        <dbReference type="ARBA" id="ARBA00008397"/>
    </source>
</evidence>
<sequence>MKAFMDDNFLLENDTAKLLYHDYAKEMPIFDYHCHLTAKDIAENKSFSNLTEIWLSDDHYKWRALRSNGVPEKWITGSGDEREKFQKWAETVPYTIGNPLYHWTHLELQRYFDMPKLLSGQTADEIWEHCNRLLQTDAFTARELIKRSNVKGLCTTDDPLDDLTYHKEIKEDLSFDVHVLPTFRPDGAIAVESRDFSDWIAKLEDLTGIQMNNFTDLVRGLHVRVDYFHEVGCRLSDHGLDSNFYSEADEEEVNSIFLKGLSNEVLSKGEIIKYKTAILKALGKLYKDQGWAMQLHIGALRSNNTKKLETVGPNTGFDSIADFIYAEDLSNLLNSLDYVDTLPKTIIYNLNPRDNYMVAAMIGNFQDEIPGKIQFGSAWWFGDQRDGMEEQLKVLANCGLLSKFVGMLTDSRSFLSYTRHEYFRRILCNMIGRWVENGEYPADFETLEKIVKDICYFNIDKYLDIES</sequence>
<accession>A0A4P7A157</accession>
<proteinExistence type="inferred from homology"/>
<dbReference type="Gene3D" id="1.10.2020.10">
    <property type="entry name" value="uronate isomerase, domain 2, chain A"/>
    <property type="match status" value="1"/>
</dbReference>
<name>A0A4P7A157_9BACL</name>
<dbReference type="UniPathway" id="UPA00246"/>
<dbReference type="Pfam" id="PF02614">
    <property type="entry name" value="UxaC"/>
    <property type="match status" value="1"/>
</dbReference>
<dbReference type="InterPro" id="IPR032466">
    <property type="entry name" value="Metal_Hydrolase"/>
</dbReference>
<dbReference type="AlphaFoldDB" id="A0A4P7A157"/>
<organism evidence="8 9">
    <name type="scientific">Paenisporosarcina antarctica</name>
    <dbReference type="NCBI Taxonomy" id="417367"/>
    <lineage>
        <taxon>Bacteria</taxon>
        <taxon>Bacillati</taxon>
        <taxon>Bacillota</taxon>
        <taxon>Bacilli</taxon>
        <taxon>Bacillales</taxon>
        <taxon>Caryophanaceae</taxon>
        <taxon>Paenisporosarcina</taxon>
    </lineage>
</organism>
<dbReference type="EC" id="5.3.1.12" evidence="4 7"/>
<dbReference type="PANTHER" id="PTHR30068">
    <property type="entry name" value="URONATE ISOMERASE"/>
    <property type="match status" value="1"/>
</dbReference>
<dbReference type="OrthoDB" id="9766564at2"/>
<keyword evidence="6 7" id="KW-0413">Isomerase</keyword>
<dbReference type="InterPro" id="IPR003766">
    <property type="entry name" value="Uronate_isomerase"/>
</dbReference>
<evidence type="ECO:0000256" key="5">
    <source>
        <dbReference type="ARBA" id="ARBA00020555"/>
    </source>
</evidence>
<dbReference type="GO" id="GO:0019698">
    <property type="term" value="P:D-galacturonate catabolic process"/>
    <property type="evidence" value="ECO:0007669"/>
    <property type="project" value="TreeGrafter"/>
</dbReference>
<comment type="catalytic activity">
    <reaction evidence="1 7">
        <text>D-glucuronate = D-fructuronate</text>
        <dbReference type="Rhea" id="RHEA:13049"/>
        <dbReference type="ChEBI" id="CHEBI:58720"/>
        <dbReference type="ChEBI" id="CHEBI:59863"/>
        <dbReference type="EC" id="5.3.1.12"/>
    </reaction>
</comment>
<evidence type="ECO:0000256" key="1">
    <source>
        <dbReference type="ARBA" id="ARBA00001165"/>
    </source>
</evidence>
<evidence type="ECO:0000313" key="8">
    <source>
        <dbReference type="EMBL" id="QBP42621.1"/>
    </source>
</evidence>
<dbReference type="PANTHER" id="PTHR30068:SF4">
    <property type="entry name" value="URONATE ISOMERASE"/>
    <property type="match status" value="1"/>
</dbReference>
<dbReference type="GO" id="GO:0042840">
    <property type="term" value="P:D-glucuronate catabolic process"/>
    <property type="evidence" value="ECO:0007669"/>
    <property type="project" value="TreeGrafter"/>
</dbReference>
<comment type="pathway">
    <text evidence="2 7">Carbohydrate metabolism; pentose and glucuronate interconversion.</text>
</comment>
<evidence type="ECO:0000313" key="9">
    <source>
        <dbReference type="Proteomes" id="UP000294292"/>
    </source>
</evidence>
<dbReference type="Gene3D" id="3.20.20.140">
    <property type="entry name" value="Metal-dependent hydrolases"/>
    <property type="match status" value="1"/>
</dbReference>
<evidence type="ECO:0000256" key="6">
    <source>
        <dbReference type="ARBA" id="ARBA00023235"/>
    </source>
</evidence>
<comment type="similarity">
    <text evidence="3 7">Belongs to the metallo-dependent hydrolases superfamily. Uronate isomerase family.</text>
</comment>
<dbReference type="SUPFAM" id="SSF51556">
    <property type="entry name" value="Metallo-dependent hydrolases"/>
    <property type="match status" value="1"/>
</dbReference>
<dbReference type="NCBIfam" id="NF002794">
    <property type="entry name" value="PRK02925.1"/>
    <property type="match status" value="1"/>
</dbReference>
<dbReference type="KEGG" id="panc:E2636_16355"/>
<protein>
    <recommendedName>
        <fullName evidence="5 7">Uronate isomerase</fullName>
        <ecNumber evidence="4 7">5.3.1.12</ecNumber>
    </recommendedName>
    <alternativeName>
        <fullName evidence="7">Glucuronate isomerase</fullName>
    </alternativeName>
    <alternativeName>
        <fullName evidence="7">Uronic isomerase</fullName>
    </alternativeName>
</protein>
<dbReference type="GO" id="GO:0008880">
    <property type="term" value="F:glucuronate isomerase activity"/>
    <property type="evidence" value="ECO:0007669"/>
    <property type="project" value="UniProtKB-UniRule"/>
</dbReference>
<comment type="catalytic activity">
    <reaction evidence="7">
        <text>aldehydo-D-galacturonate = keto-D-tagaturonate</text>
        <dbReference type="Rhea" id="RHEA:27702"/>
        <dbReference type="ChEBI" id="CHEBI:12952"/>
        <dbReference type="ChEBI" id="CHEBI:17886"/>
    </reaction>
</comment>
<dbReference type="HAMAP" id="MF_00675">
    <property type="entry name" value="UxaC"/>
    <property type="match status" value="1"/>
</dbReference>
<dbReference type="EMBL" id="CP038015">
    <property type="protein sequence ID" value="QBP42621.1"/>
    <property type="molecule type" value="Genomic_DNA"/>
</dbReference>
<dbReference type="RefSeq" id="WP_134211176.1">
    <property type="nucleotide sequence ID" value="NZ_CP038015.1"/>
</dbReference>
<gene>
    <name evidence="7 8" type="primary">uxaC</name>
    <name evidence="8" type="ORF">E2636_16355</name>
</gene>
<keyword evidence="9" id="KW-1185">Reference proteome</keyword>